<gene>
    <name evidence="1" type="ORF">DOTSEDRAFT_37184</name>
</gene>
<dbReference type="Proteomes" id="UP000016933">
    <property type="component" value="Unassembled WGS sequence"/>
</dbReference>
<organism evidence="1 2">
    <name type="scientific">Dothistroma septosporum (strain NZE10 / CBS 128990)</name>
    <name type="common">Red band needle blight fungus</name>
    <name type="synonym">Mycosphaerella pini</name>
    <dbReference type="NCBI Taxonomy" id="675120"/>
    <lineage>
        <taxon>Eukaryota</taxon>
        <taxon>Fungi</taxon>
        <taxon>Dikarya</taxon>
        <taxon>Ascomycota</taxon>
        <taxon>Pezizomycotina</taxon>
        <taxon>Dothideomycetes</taxon>
        <taxon>Dothideomycetidae</taxon>
        <taxon>Mycosphaerellales</taxon>
        <taxon>Mycosphaerellaceae</taxon>
        <taxon>Dothistroma</taxon>
    </lineage>
</organism>
<proteinExistence type="predicted"/>
<dbReference type="HOGENOM" id="CLU_1885722_0_0_1"/>
<reference evidence="2" key="1">
    <citation type="journal article" date="2012" name="PLoS Genet.">
        <title>The genomes of the fungal plant pathogens Cladosporium fulvum and Dothistroma septosporum reveal adaptation to different hosts and lifestyles but also signatures of common ancestry.</title>
        <authorList>
            <person name="de Wit P.J.G.M."/>
            <person name="van der Burgt A."/>
            <person name="Oekmen B."/>
            <person name="Stergiopoulos I."/>
            <person name="Abd-Elsalam K.A."/>
            <person name="Aerts A.L."/>
            <person name="Bahkali A.H."/>
            <person name="Beenen H.G."/>
            <person name="Chettri P."/>
            <person name="Cox M.P."/>
            <person name="Datema E."/>
            <person name="de Vries R.P."/>
            <person name="Dhillon B."/>
            <person name="Ganley A.R."/>
            <person name="Griffiths S.A."/>
            <person name="Guo Y."/>
            <person name="Hamelin R.C."/>
            <person name="Henrissat B."/>
            <person name="Kabir M.S."/>
            <person name="Jashni M.K."/>
            <person name="Kema G."/>
            <person name="Klaubauf S."/>
            <person name="Lapidus A."/>
            <person name="Levasseur A."/>
            <person name="Lindquist E."/>
            <person name="Mehrabi R."/>
            <person name="Ohm R.A."/>
            <person name="Owen T.J."/>
            <person name="Salamov A."/>
            <person name="Schwelm A."/>
            <person name="Schijlen E."/>
            <person name="Sun H."/>
            <person name="van den Burg H.A."/>
            <person name="van Ham R.C.H.J."/>
            <person name="Zhang S."/>
            <person name="Goodwin S.B."/>
            <person name="Grigoriev I.V."/>
            <person name="Collemare J."/>
            <person name="Bradshaw R.E."/>
        </authorList>
    </citation>
    <scope>NUCLEOTIDE SEQUENCE [LARGE SCALE GENOMIC DNA]</scope>
    <source>
        <strain evidence="2">NZE10 / CBS 128990</strain>
    </source>
</reference>
<name>N1PIC0_DOTSN</name>
<accession>N1PIC0</accession>
<evidence type="ECO:0000313" key="2">
    <source>
        <dbReference type="Proteomes" id="UP000016933"/>
    </source>
</evidence>
<dbReference type="AlphaFoldDB" id="N1PIC0"/>
<sequence>MLKRGHITTRSFTGCSLRDFETPVLLITTHPSNSAYSNAAASATVAGESHLLLLNDLFNFNDTDVIKTRDYLRSPDAKAQKQSLLFGHIWGLKDASSDTDELAIITVSVTVFAMWLRLSAGPRSSEISAGEDEQA</sequence>
<reference evidence="1 2" key="2">
    <citation type="journal article" date="2012" name="PLoS Pathog.">
        <title>Diverse lifestyles and strategies of plant pathogenesis encoded in the genomes of eighteen Dothideomycetes fungi.</title>
        <authorList>
            <person name="Ohm R.A."/>
            <person name="Feau N."/>
            <person name="Henrissat B."/>
            <person name="Schoch C.L."/>
            <person name="Horwitz B.A."/>
            <person name="Barry K.W."/>
            <person name="Condon B.J."/>
            <person name="Copeland A.C."/>
            <person name="Dhillon B."/>
            <person name="Glaser F."/>
            <person name="Hesse C.N."/>
            <person name="Kosti I."/>
            <person name="LaButti K."/>
            <person name="Lindquist E.A."/>
            <person name="Lucas S."/>
            <person name="Salamov A.A."/>
            <person name="Bradshaw R.E."/>
            <person name="Ciuffetti L."/>
            <person name="Hamelin R.C."/>
            <person name="Kema G.H.J."/>
            <person name="Lawrence C."/>
            <person name="Scott J.A."/>
            <person name="Spatafora J.W."/>
            <person name="Turgeon B.G."/>
            <person name="de Wit P.J.G.M."/>
            <person name="Zhong S."/>
            <person name="Goodwin S.B."/>
            <person name="Grigoriev I.V."/>
        </authorList>
    </citation>
    <scope>NUCLEOTIDE SEQUENCE [LARGE SCALE GENOMIC DNA]</scope>
    <source>
        <strain evidence="2">NZE10 / CBS 128990</strain>
    </source>
</reference>
<dbReference type="EMBL" id="KB446542">
    <property type="protein sequence ID" value="EME41874.1"/>
    <property type="molecule type" value="Genomic_DNA"/>
</dbReference>
<protein>
    <submittedName>
        <fullName evidence="1">Uncharacterized protein</fullName>
    </submittedName>
</protein>
<keyword evidence="2" id="KW-1185">Reference proteome</keyword>
<evidence type="ECO:0000313" key="1">
    <source>
        <dbReference type="EMBL" id="EME41874.1"/>
    </source>
</evidence>